<feature type="compositionally biased region" description="Basic and acidic residues" evidence="7">
    <location>
        <begin position="94"/>
        <end position="107"/>
    </location>
</feature>
<dbReference type="GO" id="GO:0042127">
    <property type="term" value="P:regulation of cell population proliferation"/>
    <property type="evidence" value="ECO:0007669"/>
    <property type="project" value="TreeGrafter"/>
</dbReference>
<evidence type="ECO:0000256" key="6">
    <source>
        <dbReference type="ARBA" id="ARBA00023242"/>
    </source>
</evidence>
<keyword evidence="6" id="KW-0539">Nucleus</keyword>
<evidence type="ECO:0000256" key="3">
    <source>
        <dbReference type="ARBA" id="ARBA00023015"/>
    </source>
</evidence>
<dbReference type="EMBL" id="JPKZ01000420">
    <property type="protein sequence ID" value="KHN87543.1"/>
    <property type="molecule type" value="Genomic_DNA"/>
</dbReference>
<comment type="similarity">
    <text evidence="2">Belongs to the AP-2 family.</text>
</comment>
<dbReference type="Proteomes" id="UP000031036">
    <property type="component" value="Unassembled WGS sequence"/>
</dbReference>
<evidence type="ECO:0000313" key="10">
    <source>
        <dbReference type="Proteomes" id="UP000031036"/>
    </source>
</evidence>
<proteinExistence type="inferred from homology"/>
<dbReference type="OrthoDB" id="6252992at2759"/>
<evidence type="ECO:0000256" key="1">
    <source>
        <dbReference type="ARBA" id="ARBA00004123"/>
    </source>
</evidence>
<evidence type="ECO:0000313" key="9">
    <source>
        <dbReference type="EMBL" id="KHN87543.1"/>
    </source>
</evidence>
<evidence type="ECO:0000256" key="7">
    <source>
        <dbReference type="SAM" id="MobiDB-lite"/>
    </source>
</evidence>
<gene>
    <name evidence="9" type="primary">tfap2e</name>
    <name evidence="9" type="ORF">Tcan_03207</name>
</gene>
<keyword evidence="10" id="KW-1185">Reference proteome</keyword>
<dbReference type="InterPro" id="IPR013854">
    <property type="entry name" value="TF_AP2_C"/>
</dbReference>
<dbReference type="PRINTS" id="PR01748">
    <property type="entry name" value="AP2TNSCPFCT"/>
</dbReference>
<dbReference type="PANTHER" id="PTHR10812">
    <property type="entry name" value="TRANSCRIPTION FACTOR AP-2"/>
    <property type="match status" value="1"/>
</dbReference>
<feature type="compositionally biased region" description="Acidic residues" evidence="7">
    <location>
        <begin position="115"/>
        <end position="135"/>
    </location>
</feature>
<organism evidence="9 10">
    <name type="scientific">Toxocara canis</name>
    <name type="common">Canine roundworm</name>
    <dbReference type="NCBI Taxonomy" id="6265"/>
    <lineage>
        <taxon>Eukaryota</taxon>
        <taxon>Metazoa</taxon>
        <taxon>Ecdysozoa</taxon>
        <taxon>Nematoda</taxon>
        <taxon>Chromadorea</taxon>
        <taxon>Rhabditida</taxon>
        <taxon>Spirurina</taxon>
        <taxon>Ascaridomorpha</taxon>
        <taxon>Ascaridoidea</taxon>
        <taxon>Toxocaridae</taxon>
        <taxon>Toxocara</taxon>
    </lineage>
</organism>
<dbReference type="GO" id="GO:0005634">
    <property type="term" value="C:nucleus"/>
    <property type="evidence" value="ECO:0007669"/>
    <property type="project" value="UniProtKB-SubCell"/>
</dbReference>
<dbReference type="GO" id="GO:0000981">
    <property type="term" value="F:DNA-binding transcription factor activity, RNA polymerase II-specific"/>
    <property type="evidence" value="ECO:0007669"/>
    <property type="project" value="TreeGrafter"/>
</dbReference>
<keyword evidence="3" id="KW-0805">Transcription regulation</keyword>
<comment type="caution">
    <text evidence="9">The sequence shown here is derived from an EMBL/GenBank/DDBJ whole genome shotgun (WGS) entry which is preliminary data.</text>
</comment>
<evidence type="ECO:0000256" key="5">
    <source>
        <dbReference type="ARBA" id="ARBA00023163"/>
    </source>
</evidence>
<protein>
    <submittedName>
        <fullName evidence="9">Transcription factor AP-2-epsilon</fullName>
    </submittedName>
</protein>
<dbReference type="Pfam" id="PF03299">
    <property type="entry name" value="TF_AP-2"/>
    <property type="match status" value="1"/>
</dbReference>
<sequence length="574" mass="62613">MLDPAESISAEQFAYQQPHKWNTTECYDFQESVPLRRSGGSVGCADATIMATMSDAYDEGNTLVRNVDVERAQMEDVCTDAITDLGALATRKRPATDEDRLSADKRSKCSASSSGDDEEEDVVSSGSQDDDESSTVDERADATPGVPLEGFSMPCSGPNLATMFRSNSINSHMTGAMMGYPVQPYFANMTNAPMSREFAECSNVSMSFLPTHQMAYGMPFAPASHYAFGYGSSADSFVRGQVEPMGVAHTNQIPLREELISDSVGPLSELSPDSSPGSSELPLAISKSSEFGEHRPLNALSVYGMPSSAAIYSTPLAAQSDTFCTVPGRTSLLSSTTKYHVTIGEIQRRISPPECLNASLLGGILRKAKSKDGGKTLRDSLKQVGLTLPAGRRKAATVTAWTALVEEEALHMARDFATLCEKEFPVRHMAEYASKKSIWHEDIERRRIMIEHAKIVLKELVDIVNADRSPICGSQPPVILASAMQQRLTHFSMLTHGFGNLAFIAVFDTLMSILDEMIRLCERTQSVSVHHSIVTASHIPHPRVLSSQMPVDVNSVHHQQQHSIPTQVYGVIRR</sequence>
<keyword evidence="4" id="KW-0238">DNA-binding</keyword>
<dbReference type="PANTHER" id="PTHR10812:SF17">
    <property type="entry name" value="TRANSCRIPTION FACTOR AP-2, ISOFORM D"/>
    <property type="match status" value="1"/>
</dbReference>
<accession>A0A0B2W0P0</accession>
<dbReference type="STRING" id="6265.A0A0B2W0P0"/>
<reference evidence="9 10" key="1">
    <citation type="submission" date="2014-11" db="EMBL/GenBank/DDBJ databases">
        <title>Genetic blueprint of the zoonotic pathogen Toxocara canis.</title>
        <authorList>
            <person name="Zhu X.-Q."/>
            <person name="Korhonen P.K."/>
            <person name="Cai H."/>
            <person name="Young N.D."/>
            <person name="Nejsum P."/>
            <person name="von Samson-Himmelstjerna G."/>
            <person name="Boag P.R."/>
            <person name="Tan P."/>
            <person name="Li Q."/>
            <person name="Min J."/>
            <person name="Yang Y."/>
            <person name="Wang X."/>
            <person name="Fang X."/>
            <person name="Hall R.S."/>
            <person name="Hofmann A."/>
            <person name="Sternberg P.W."/>
            <person name="Jex A.R."/>
            <person name="Gasser R.B."/>
        </authorList>
    </citation>
    <scope>NUCLEOTIDE SEQUENCE [LARGE SCALE GENOMIC DNA]</scope>
    <source>
        <strain evidence="9">PN_DK_2014</strain>
    </source>
</reference>
<evidence type="ECO:0000256" key="4">
    <source>
        <dbReference type="ARBA" id="ARBA00023125"/>
    </source>
</evidence>
<dbReference type="GO" id="GO:0000977">
    <property type="term" value="F:RNA polymerase II transcription regulatory region sequence-specific DNA binding"/>
    <property type="evidence" value="ECO:0007669"/>
    <property type="project" value="TreeGrafter"/>
</dbReference>
<name>A0A0B2W0P0_TOXCA</name>
<dbReference type="AlphaFoldDB" id="A0A0B2W0P0"/>
<comment type="subcellular location">
    <subcellularLocation>
        <location evidence="1">Nucleus</location>
    </subcellularLocation>
</comment>
<feature type="region of interest" description="Disordered" evidence="7">
    <location>
        <begin position="92"/>
        <end position="153"/>
    </location>
</feature>
<evidence type="ECO:0000256" key="2">
    <source>
        <dbReference type="ARBA" id="ARBA00007770"/>
    </source>
</evidence>
<keyword evidence="5" id="KW-0804">Transcription</keyword>
<dbReference type="InterPro" id="IPR004979">
    <property type="entry name" value="TF_AP2"/>
</dbReference>
<feature type="domain" description="Transcription factor AP-2 C-terminal" evidence="8">
    <location>
        <begin position="323"/>
        <end position="517"/>
    </location>
</feature>
<evidence type="ECO:0000259" key="8">
    <source>
        <dbReference type="Pfam" id="PF03299"/>
    </source>
</evidence>